<dbReference type="AlphaFoldDB" id="A0A7J6B592"/>
<organism evidence="1 2">
    <name type="scientific">Ameiurus melas</name>
    <name type="common">Black bullhead</name>
    <name type="synonym">Silurus melas</name>
    <dbReference type="NCBI Taxonomy" id="219545"/>
    <lineage>
        <taxon>Eukaryota</taxon>
        <taxon>Metazoa</taxon>
        <taxon>Chordata</taxon>
        <taxon>Craniata</taxon>
        <taxon>Vertebrata</taxon>
        <taxon>Euteleostomi</taxon>
        <taxon>Actinopterygii</taxon>
        <taxon>Neopterygii</taxon>
        <taxon>Teleostei</taxon>
        <taxon>Ostariophysi</taxon>
        <taxon>Siluriformes</taxon>
        <taxon>Ictaluridae</taxon>
        <taxon>Ameiurus</taxon>
    </lineage>
</organism>
<sequence>MAFSNLANTTPASTVLISSCLNIMKARLQNAIDYTDSEDKFFLFLKRWRIDFRGQLVFSEFLLGLSATFTSPLLLKRVKEKRPRFVCEQ</sequence>
<accession>A0A7J6B592</accession>
<gene>
    <name evidence="1" type="ORF">AMELA_G00064230</name>
</gene>
<name>A0A7J6B592_AMEME</name>
<comment type="caution">
    <text evidence="1">The sequence shown here is derived from an EMBL/GenBank/DDBJ whole genome shotgun (WGS) entry which is preliminary data.</text>
</comment>
<dbReference type="Proteomes" id="UP000593565">
    <property type="component" value="Unassembled WGS sequence"/>
</dbReference>
<evidence type="ECO:0000313" key="1">
    <source>
        <dbReference type="EMBL" id="KAF4089241.1"/>
    </source>
</evidence>
<dbReference type="EMBL" id="JAAGNN010000005">
    <property type="protein sequence ID" value="KAF4089241.1"/>
    <property type="molecule type" value="Genomic_DNA"/>
</dbReference>
<protein>
    <submittedName>
        <fullName evidence="1">Uncharacterized protein</fullName>
    </submittedName>
</protein>
<evidence type="ECO:0000313" key="2">
    <source>
        <dbReference type="Proteomes" id="UP000593565"/>
    </source>
</evidence>
<reference evidence="1 2" key="1">
    <citation type="submission" date="2020-02" db="EMBL/GenBank/DDBJ databases">
        <title>A chromosome-scale genome assembly of the black bullhead catfish (Ameiurus melas).</title>
        <authorList>
            <person name="Wen M."/>
            <person name="Zham M."/>
            <person name="Cabau C."/>
            <person name="Klopp C."/>
            <person name="Donnadieu C."/>
            <person name="Roques C."/>
            <person name="Bouchez O."/>
            <person name="Lampietro C."/>
            <person name="Jouanno E."/>
            <person name="Herpin A."/>
            <person name="Louis A."/>
            <person name="Berthelot C."/>
            <person name="Parey E."/>
            <person name="Roest-Crollius H."/>
            <person name="Braasch I."/>
            <person name="Postlethwait J."/>
            <person name="Robinson-Rechavi M."/>
            <person name="Echchiki A."/>
            <person name="Begum T."/>
            <person name="Montfort J."/>
            <person name="Schartl M."/>
            <person name="Bobe J."/>
            <person name="Guiguen Y."/>
        </authorList>
    </citation>
    <scope>NUCLEOTIDE SEQUENCE [LARGE SCALE GENOMIC DNA]</scope>
    <source>
        <strain evidence="1">M_S1</strain>
        <tissue evidence="1">Blood</tissue>
    </source>
</reference>
<keyword evidence="2" id="KW-1185">Reference proteome</keyword>
<proteinExistence type="predicted"/>